<dbReference type="RefSeq" id="WP_072891988.1">
    <property type="nucleotide sequence ID" value="NZ_FQVW01000070.1"/>
</dbReference>
<dbReference type="STRING" id="930117.SAMN05216225_10708"/>
<dbReference type="OrthoDB" id="2082007at2"/>
<proteinExistence type="inferred from homology"/>
<feature type="domain" description="Replicative helicase loading/DNA remodeling protein DnaB N-terminal winged helix" evidence="4">
    <location>
        <begin position="20"/>
        <end position="209"/>
    </location>
</feature>
<gene>
    <name evidence="5" type="ORF">SAMN05216225_10708</name>
</gene>
<keyword evidence="5" id="KW-0347">Helicase</keyword>
<dbReference type="Pfam" id="PF07261">
    <property type="entry name" value="DnaB_2"/>
    <property type="match status" value="1"/>
</dbReference>
<keyword evidence="6" id="KW-1185">Reference proteome</keyword>
<name>A0A1M5N698_9BACI</name>
<feature type="domain" description="DnaB/C C-terminal" evidence="3">
    <location>
        <begin position="313"/>
        <end position="376"/>
    </location>
</feature>
<dbReference type="InterPro" id="IPR006343">
    <property type="entry name" value="DnaB/C_C"/>
</dbReference>
<evidence type="ECO:0000313" key="6">
    <source>
        <dbReference type="Proteomes" id="UP000183988"/>
    </source>
</evidence>
<organism evidence="5 6">
    <name type="scientific">Ornithinibacillus halophilus</name>
    <dbReference type="NCBI Taxonomy" id="930117"/>
    <lineage>
        <taxon>Bacteria</taxon>
        <taxon>Bacillati</taxon>
        <taxon>Bacillota</taxon>
        <taxon>Bacilli</taxon>
        <taxon>Bacillales</taxon>
        <taxon>Bacillaceae</taxon>
        <taxon>Ornithinibacillus</taxon>
    </lineage>
</organism>
<dbReference type="InterPro" id="IPR058660">
    <property type="entry name" value="WHD_DnaB"/>
</dbReference>
<evidence type="ECO:0000256" key="2">
    <source>
        <dbReference type="SAM" id="MobiDB-lite"/>
    </source>
</evidence>
<dbReference type="EMBL" id="FQVW01000070">
    <property type="protein sequence ID" value="SHG84523.1"/>
    <property type="molecule type" value="Genomic_DNA"/>
</dbReference>
<feature type="region of interest" description="Disordered" evidence="2">
    <location>
        <begin position="413"/>
        <end position="435"/>
    </location>
</feature>
<dbReference type="Pfam" id="PF25888">
    <property type="entry name" value="WHD_DnaB"/>
    <property type="match status" value="1"/>
</dbReference>
<protein>
    <submittedName>
        <fullName evidence="5">Replicative DNA helicase loader DnaB</fullName>
    </submittedName>
</protein>
<comment type="similarity">
    <text evidence="1">Belongs to the DnaB/DnaD family.</text>
</comment>
<accession>A0A1M5N698</accession>
<keyword evidence="5" id="KW-0067">ATP-binding</keyword>
<evidence type="ECO:0000259" key="4">
    <source>
        <dbReference type="Pfam" id="PF25888"/>
    </source>
</evidence>
<dbReference type="AlphaFoldDB" id="A0A1M5N698"/>
<sequence>MNYIGKILPVDGYYVQLIDNTLPIDYEKSLTHLYQPLIGMQAVMLYQTLLHEIELQSSAQTHHTLMSYLSIPLDEIYEARLKLEGIGLLKTLEKNTEHQTVYVYSLIRPFSPKEFFQDAMLTQLLFHHIGKQKFDMLKSHYADEKYIEGTKDITASFHDVFDTFKPTVNHVQPAPRQQEVHGPNIETIDFSWMEQMLKQRMIPAREVLNEENRRIITQMMTLYDLASHEIEKSVLWALTDENRLDVQEFQEACHDLFKQKQSQQPIHLVEKSNTGQSSEQIDQKKPKTKEEQLIYELENISPKQLLEDLSSGNHASDQDLKVIREVMTTQGLPSPVMNVLIHYVLLQSNMKLSKAYLEKIASHWSRANLKTAKEAMVFAKKEKDRYRKTNSKQGNNSYYNKARSNEVVPEWFKERKTKKTKEVNPPNQQDLEKEKEEIAALLRQYSSSTKNNHLQG</sequence>
<keyword evidence="5" id="KW-0378">Hydrolase</keyword>
<evidence type="ECO:0000313" key="5">
    <source>
        <dbReference type="EMBL" id="SHG84523.1"/>
    </source>
</evidence>
<dbReference type="GO" id="GO:0004386">
    <property type="term" value="F:helicase activity"/>
    <property type="evidence" value="ECO:0007669"/>
    <property type="project" value="UniProtKB-KW"/>
</dbReference>
<evidence type="ECO:0000256" key="1">
    <source>
        <dbReference type="ARBA" id="ARBA00093462"/>
    </source>
</evidence>
<keyword evidence="5" id="KW-0547">Nucleotide-binding</keyword>
<dbReference type="Proteomes" id="UP000183988">
    <property type="component" value="Unassembled WGS sequence"/>
</dbReference>
<evidence type="ECO:0000259" key="3">
    <source>
        <dbReference type="Pfam" id="PF07261"/>
    </source>
</evidence>
<reference evidence="5 6" key="1">
    <citation type="submission" date="2016-11" db="EMBL/GenBank/DDBJ databases">
        <authorList>
            <person name="Jaros S."/>
            <person name="Januszkiewicz K."/>
            <person name="Wedrychowicz H."/>
        </authorList>
    </citation>
    <scope>NUCLEOTIDE SEQUENCE [LARGE SCALE GENOMIC DNA]</scope>
    <source>
        <strain evidence="5 6">IBRC-M 10683</strain>
    </source>
</reference>